<dbReference type="InterPro" id="IPR002575">
    <property type="entry name" value="Aminoglycoside_PTrfase"/>
</dbReference>
<reference evidence="2" key="1">
    <citation type="submission" date="2019-11" db="EMBL/GenBank/DDBJ databases">
        <title>Bipolaris sorokiniana Genome sequencing.</title>
        <authorList>
            <person name="Wang H."/>
        </authorList>
    </citation>
    <scope>NUCLEOTIDE SEQUENCE</scope>
</reference>
<dbReference type="EMBL" id="WNKQ01000019">
    <property type="protein sequence ID" value="KAF5845501.1"/>
    <property type="molecule type" value="Genomic_DNA"/>
</dbReference>
<dbReference type="InterPro" id="IPR051678">
    <property type="entry name" value="AGP_Transferase"/>
</dbReference>
<protein>
    <recommendedName>
        <fullName evidence="1">Aminoglycoside phosphotransferase domain-containing protein</fullName>
    </recommendedName>
</protein>
<sequence>MRATNHCRTIVVFEIEQGMDSLSMNSQSTDRHDSFQEEDVFLDFFAEGNIYRPDGEYYCDGEKIANFKAKIMQLLGDLFPPKETERPIIRRLGQGSYNIVVGVSVTPKIHALKGDSSYNARVVRLLGSPPKQQIFALRIPVGSWFDFNGQSGSIVRSDVHKDVATLQVLGQRLSVPIPIVKEFDLTEINALGRPYMLQSFVPGDSLAKLWPDMNLDQKASAIRQLTRIVETIASITSPAAGQISFDNITSPSSEIKLDQILIPTADQAYHRPNLNLFEKREAPHQTPCQFLIDCCNRWMRYESLIGPPDGFKESLWYSIIEIIHVLDDMGWLGDRFHLMHGDLFARNVMVEVNSRTSVKITGIVDWDMACFVPKILALRSPFWAWKGINYDESDENKVAKAPSDRVGKALKAAFLSTATQDYITMALEDEGVIARKLYNVVTGGLLTSRQRTMAAGLIQHWNTICPKEYPSRVRKLKSIL</sequence>
<comment type="caution">
    <text evidence="2">The sequence shown here is derived from an EMBL/GenBank/DDBJ whole genome shotgun (WGS) entry which is preliminary data.</text>
</comment>
<proteinExistence type="predicted"/>
<dbReference type="PANTHER" id="PTHR21310">
    <property type="entry name" value="AMINOGLYCOSIDE PHOSPHOTRANSFERASE-RELATED-RELATED"/>
    <property type="match status" value="1"/>
</dbReference>
<gene>
    <name evidence="2" type="ORF">GGP41_003154</name>
</gene>
<dbReference type="Proteomes" id="UP000624244">
    <property type="component" value="Unassembled WGS sequence"/>
</dbReference>
<dbReference type="PANTHER" id="PTHR21310:SF56">
    <property type="entry name" value="AMINOGLYCOSIDE PHOSPHOTRANSFERASE DOMAIN-CONTAINING PROTEIN"/>
    <property type="match status" value="1"/>
</dbReference>
<dbReference type="InterPro" id="IPR011009">
    <property type="entry name" value="Kinase-like_dom_sf"/>
</dbReference>
<accession>A0A8H5Z8H7</accession>
<evidence type="ECO:0000259" key="1">
    <source>
        <dbReference type="Pfam" id="PF01636"/>
    </source>
</evidence>
<feature type="domain" description="Aminoglycoside phosphotransferase" evidence="1">
    <location>
        <begin position="157"/>
        <end position="371"/>
    </location>
</feature>
<organism evidence="2 3">
    <name type="scientific">Cochliobolus sativus</name>
    <name type="common">Common root rot and spot blotch fungus</name>
    <name type="synonym">Bipolaris sorokiniana</name>
    <dbReference type="NCBI Taxonomy" id="45130"/>
    <lineage>
        <taxon>Eukaryota</taxon>
        <taxon>Fungi</taxon>
        <taxon>Dikarya</taxon>
        <taxon>Ascomycota</taxon>
        <taxon>Pezizomycotina</taxon>
        <taxon>Dothideomycetes</taxon>
        <taxon>Pleosporomycetidae</taxon>
        <taxon>Pleosporales</taxon>
        <taxon>Pleosporineae</taxon>
        <taxon>Pleosporaceae</taxon>
        <taxon>Bipolaris</taxon>
    </lineage>
</organism>
<dbReference type="SUPFAM" id="SSF56112">
    <property type="entry name" value="Protein kinase-like (PK-like)"/>
    <property type="match status" value="1"/>
</dbReference>
<evidence type="ECO:0000313" key="2">
    <source>
        <dbReference type="EMBL" id="KAF5845501.1"/>
    </source>
</evidence>
<evidence type="ECO:0000313" key="3">
    <source>
        <dbReference type="Proteomes" id="UP000624244"/>
    </source>
</evidence>
<dbReference type="Pfam" id="PF01636">
    <property type="entry name" value="APH"/>
    <property type="match status" value="1"/>
</dbReference>
<dbReference type="AlphaFoldDB" id="A0A8H5Z8H7"/>
<name>A0A8H5Z8H7_COCSA</name>